<feature type="domain" description="Rhodanese" evidence="7">
    <location>
        <begin position="464"/>
        <end position="551"/>
    </location>
</feature>
<keyword evidence="4" id="KW-0274">FAD</keyword>
<dbReference type="Pfam" id="PF02852">
    <property type="entry name" value="Pyr_redox_dim"/>
    <property type="match status" value="1"/>
</dbReference>
<evidence type="ECO:0000313" key="8">
    <source>
        <dbReference type="EMBL" id="MBD2864127.1"/>
    </source>
</evidence>
<dbReference type="InterPro" id="IPR036188">
    <property type="entry name" value="FAD/NAD-bd_sf"/>
</dbReference>
<keyword evidence="3" id="KW-0285">Flavoprotein</keyword>
<evidence type="ECO:0000256" key="2">
    <source>
        <dbReference type="ARBA" id="ARBA00009130"/>
    </source>
</evidence>
<dbReference type="SUPFAM" id="SSF52821">
    <property type="entry name" value="Rhodanese/Cell cycle control phosphatase"/>
    <property type="match status" value="1"/>
</dbReference>
<keyword evidence="5" id="KW-0560">Oxidoreductase</keyword>
<evidence type="ECO:0000256" key="3">
    <source>
        <dbReference type="ARBA" id="ARBA00022630"/>
    </source>
</evidence>
<dbReference type="InterPro" id="IPR001763">
    <property type="entry name" value="Rhodanese-like_dom"/>
</dbReference>
<name>A0A927CCL7_9BACL</name>
<dbReference type="PRINTS" id="PR00411">
    <property type="entry name" value="PNDRDTASEI"/>
</dbReference>
<comment type="similarity">
    <text evidence="2">Belongs to the class-III pyridine nucleotide-disulfide oxidoreductase family.</text>
</comment>
<evidence type="ECO:0000256" key="4">
    <source>
        <dbReference type="ARBA" id="ARBA00022827"/>
    </source>
</evidence>
<dbReference type="GO" id="GO:0016491">
    <property type="term" value="F:oxidoreductase activity"/>
    <property type="evidence" value="ECO:0007669"/>
    <property type="project" value="UniProtKB-KW"/>
</dbReference>
<keyword evidence="9" id="KW-1185">Reference proteome</keyword>
<dbReference type="AlphaFoldDB" id="A0A927CCL7"/>
<dbReference type="CDD" id="cd01524">
    <property type="entry name" value="RHOD_Pyr_redox"/>
    <property type="match status" value="1"/>
</dbReference>
<protein>
    <submittedName>
        <fullName evidence="8">Pyridine nucleotide-disulfide oxidoreductase family protein</fullName>
    </submittedName>
</protein>
<dbReference type="PRINTS" id="PR00368">
    <property type="entry name" value="FADPNR"/>
</dbReference>
<keyword evidence="6" id="KW-0676">Redox-active center</keyword>
<gene>
    <name evidence="8" type="ORF">IDH45_19275</name>
</gene>
<dbReference type="Gene3D" id="3.40.250.10">
    <property type="entry name" value="Rhodanese-like domain"/>
    <property type="match status" value="1"/>
</dbReference>
<dbReference type="PANTHER" id="PTHR43429:SF1">
    <property type="entry name" value="NAD(P)H SULFUR OXIDOREDUCTASE (COA-DEPENDENT)"/>
    <property type="match status" value="1"/>
</dbReference>
<dbReference type="Gene3D" id="3.50.50.60">
    <property type="entry name" value="FAD/NAD(P)-binding domain"/>
    <property type="match status" value="2"/>
</dbReference>
<dbReference type="EMBL" id="JACXJA010000027">
    <property type="protein sequence ID" value="MBD2864127.1"/>
    <property type="molecule type" value="Genomic_DNA"/>
</dbReference>
<dbReference type="InterPro" id="IPR023753">
    <property type="entry name" value="FAD/NAD-binding_dom"/>
</dbReference>
<sequence length="554" mass="60268">MKKKILIVGGVAGGASAAARLRRLDEHADIILFERDGYISFANCGLPYYIGETIQERSKLMVQTPEGMKARFNLDVRTHSEVIRVDPERKRVEVRSADKGIYEESYDFLVLSPGAKPIKPPIPGIENGFIYTLRNIPDTDRIKAHVDQQNVKSAIVVGGGFIGVEMAENLRQRGLEVALVEAAPHILAPFDSEMVAFAEKELEDHGVVLYLGDGVRTFRERDQGIEVLLDSGTALPADMVILAIGVTPDTGFLKDSGIGLGPRGHIQVNGFMQTNKEGVYAVGDAVEVIDYVNGSVMAVPLAGPANKQGRIAADHICGLESAYKGTQGTAIIQIFGLTGASTGNSERTLMRLGIPYHVLYVHPNSHAAYYPGAAPIAIKLLFNGQGKLLGAQAFGSEGVDKRMDVISTVQRLDGTVYDLAELELSYAPPYSSAKDPVNMAGYLAENILGGLTEVVTYKDVDQRKEGEQIVLDVRTKAEYDKGHIEGAVHIPVDELRSRMHELDPDKEIYAYCAVGVRGHVASRILTQHGYRVKNVTGGYRTYAMSRYAAGKRGR</sequence>
<proteinExistence type="inferred from homology"/>
<dbReference type="RefSeq" id="WP_190929754.1">
    <property type="nucleotide sequence ID" value="NZ_JACXJA010000027.1"/>
</dbReference>
<dbReference type="Proteomes" id="UP000639396">
    <property type="component" value="Unassembled WGS sequence"/>
</dbReference>
<dbReference type="SUPFAM" id="SSF51905">
    <property type="entry name" value="FAD/NAD(P)-binding domain"/>
    <property type="match status" value="1"/>
</dbReference>
<dbReference type="SMART" id="SM00450">
    <property type="entry name" value="RHOD"/>
    <property type="match status" value="1"/>
</dbReference>
<dbReference type="PANTHER" id="PTHR43429">
    <property type="entry name" value="PYRIDINE NUCLEOTIDE-DISULFIDE OXIDOREDUCTASE DOMAIN-CONTAINING"/>
    <property type="match status" value="1"/>
</dbReference>
<reference evidence="8" key="1">
    <citation type="submission" date="2020-09" db="EMBL/GenBank/DDBJ databases">
        <title>A novel bacterium of genus Paenibacillus, isolated from South China Sea.</title>
        <authorList>
            <person name="Huang H."/>
            <person name="Mo K."/>
            <person name="Hu Y."/>
        </authorList>
    </citation>
    <scope>NUCLEOTIDE SEQUENCE</scope>
    <source>
        <strain evidence="8">IB182363</strain>
    </source>
</reference>
<dbReference type="InterPro" id="IPR036873">
    <property type="entry name" value="Rhodanese-like_dom_sf"/>
</dbReference>
<dbReference type="PROSITE" id="PS50206">
    <property type="entry name" value="RHODANESE_3"/>
    <property type="match status" value="1"/>
</dbReference>
<dbReference type="SUPFAM" id="SSF55424">
    <property type="entry name" value="FAD/NAD-linked reductases, dimerisation (C-terminal) domain"/>
    <property type="match status" value="1"/>
</dbReference>
<dbReference type="InterPro" id="IPR004099">
    <property type="entry name" value="Pyr_nucl-diS_OxRdtase_dimer"/>
</dbReference>
<comment type="caution">
    <text evidence="8">The sequence shown here is derived from an EMBL/GenBank/DDBJ whole genome shotgun (WGS) entry which is preliminary data.</text>
</comment>
<evidence type="ECO:0000259" key="7">
    <source>
        <dbReference type="PROSITE" id="PS50206"/>
    </source>
</evidence>
<comment type="cofactor">
    <cofactor evidence="1">
        <name>FAD</name>
        <dbReference type="ChEBI" id="CHEBI:57692"/>
    </cofactor>
</comment>
<dbReference type="InterPro" id="IPR050260">
    <property type="entry name" value="FAD-bd_OxRdtase"/>
</dbReference>
<dbReference type="InterPro" id="IPR016156">
    <property type="entry name" value="FAD/NAD-linked_Rdtase_dimer_sf"/>
</dbReference>
<accession>A0A927CCL7</accession>
<evidence type="ECO:0000313" key="9">
    <source>
        <dbReference type="Proteomes" id="UP000639396"/>
    </source>
</evidence>
<organism evidence="8 9">
    <name type="scientific">Paenibacillus oceani</name>
    <dbReference type="NCBI Taxonomy" id="2772510"/>
    <lineage>
        <taxon>Bacteria</taxon>
        <taxon>Bacillati</taxon>
        <taxon>Bacillota</taxon>
        <taxon>Bacilli</taxon>
        <taxon>Bacillales</taxon>
        <taxon>Paenibacillaceae</taxon>
        <taxon>Paenibacillus</taxon>
    </lineage>
</organism>
<evidence type="ECO:0000256" key="1">
    <source>
        <dbReference type="ARBA" id="ARBA00001974"/>
    </source>
</evidence>
<dbReference type="Pfam" id="PF00581">
    <property type="entry name" value="Rhodanese"/>
    <property type="match status" value="1"/>
</dbReference>
<dbReference type="Pfam" id="PF07992">
    <property type="entry name" value="Pyr_redox_2"/>
    <property type="match status" value="1"/>
</dbReference>
<evidence type="ECO:0000256" key="6">
    <source>
        <dbReference type="ARBA" id="ARBA00023284"/>
    </source>
</evidence>
<evidence type="ECO:0000256" key="5">
    <source>
        <dbReference type="ARBA" id="ARBA00023002"/>
    </source>
</evidence>